<keyword evidence="2 7" id="KW-0808">Transferase</keyword>
<keyword evidence="3" id="KW-0677">Repeat</keyword>
<comment type="caution">
    <text evidence="7">The sequence shown here is derived from an EMBL/GenBank/DDBJ whole genome shotgun (WGS) entry which is preliminary data.</text>
</comment>
<dbReference type="NCBIfam" id="TIGR03570">
    <property type="entry name" value="NeuD_NnaD"/>
    <property type="match status" value="1"/>
</dbReference>
<dbReference type="RefSeq" id="WP_132119402.1">
    <property type="nucleotide sequence ID" value="NZ_SMJU01000009.1"/>
</dbReference>
<comment type="similarity">
    <text evidence="1">Belongs to the transferase hexapeptide repeat family.</text>
</comment>
<dbReference type="GO" id="GO:0016746">
    <property type="term" value="F:acyltransferase activity"/>
    <property type="evidence" value="ECO:0007669"/>
    <property type="project" value="UniProtKB-KW"/>
</dbReference>
<reference evidence="7 8" key="1">
    <citation type="submission" date="2019-02" db="EMBL/GenBank/DDBJ databases">
        <title>Arundinibacter roseus gen. nov., sp. nov., a new member of the family Cytophagaceae.</title>
        <authorList>
            <person name="Szuroczki S."/>
            <person name="Khayer B."/>
            <person name="Sproer C."/>
            <person name="Toumi M."/>
            <person name="Szabo A."/>
            <person name="Felfoldi T."/>
            <person name="Schumann P."/>
            <person name="Toth E."/>
        </authorList>
    </citation>
    <scope>NUCLEOTIDE SEQUENCE [LARGE SCALE GENOMIC DNA]</scope>
    <source>
        <strain evidence="7 8">DMA-k-7a</strain>
    </source>
</reference>
<feature type="binding site" evidence="5">
    <location>
        <begin position="33"/>
        <end position="34"/>
    </location>
    <ligand>
        <name>substrate</name>
    </ligand>
</feature>
<protein>
    <submittedName>
        <fullName evidence="7">Acetyltransferase</fullName>
    </submittedName>
</protein>
<dbReference type="PANTHER" id="PTHR43300">
    <property type="entry name" value="ACETYLTRANSFERASE"/>
    <property type="match status" value="1"/>
</dbReference>
<proteinExistence type="inferred from homology"/>
<dbReference type="CDD" id="cd03360">
    <property type="entry name" value="LbH_AT_putative"/>
    <property type="match status" value="1"/>
</dbReference>
<dbReference type="PROSITE" id="PS00101">
    <property type="entry name" value="HEXAPEP_TRANSFERASES"/>
    <property type="match status" value="1"/>
</dbReference>
<dbReference type="InterPro" id="IPR001451">
    <property type="entry name" value="Hexapep"/>
</dbReference>
<sequence length="211" mass="21924">MENPVLIFGAGVLGRQALDIFQRNGVVVYGFLDDKKDLHGTEIGTVSVLGDTDDGGFLKIIGAKCEAFVAIGERPVREQLVEMLNERRKTMPVNAIHDTAVVSEMATIGHGNFIGARVVIGPQAAVGQHVQIQAGALIESRVIIGDFVNIGTGVILNDNVEVESGAYIGTGAVVVAGVKIGKNARVGAGSVVIADVPAKSTVFGNPAQAIK</sequence>
<feature type="domain" description="PglD N-terminal" evidence="6">
    <location>
        <begin position="5"/>
        <end position="84"/>
    </location>
</feature>
<evidence type="ECO:0000256" key="5">
    <source>
        <dbReference type="PIRSR" id="PIRSR620019-2"/>
    </source>
</evidence>
<organism evidence="7 8">
    <name type="scientific">Arundinibacter roseus</name>
    <dbReference type="NCBI Taxonomy" id="2070510"/>
    <lineage>
        <taxon>Bacteria</taxon>
        <taxon>Pseudomonadati</taxon>
        <taxon>Bacteroidota</taxon>
        <taxon>Cytophagia</taxon>
        <taxon>Cytophagales</taxon>
        <taxon>Spirosomataceae</taxon>
        <taxon>Arundinibacter</taxon>
    </lineage>
</organism>
<dbReference type="PANTHER" id="PTHR43300:SF7">
    <property type="entry name" value="UDP-N-ACETYLBACILLOSAMINE N-ACETYLTRANSFERASE"/>
    <property type="match status" value="1"/>
</dbReference>
<dbReference type="Gene3D" id="3.40.50.20">
    <property type="match status" value="1"/>
</dbReference>
<dbReference type="InterPro" id="IPR041561">
    <property type="entry name" value="PglD_N"/>
</dbReference>
<dbReference type="InterPro" id="IPR050179">
    <property type="entry name" value="Trans_hexapeptide_repeat"/>
</dbReference>
<evidence type="ECO:0000259" key="6">
    <source>
        <dbReference type="Pfam" id="PF17836"/>
    </source>
</evidence>
<dbReference type="InterPro" id="IPR020019">
    <property type="entry name" value="AcTrfase_PglD-like"/>
</dbReference>
<dbReference type="Proteomes" id="UP000295706">
    <property type="component" value="Unassembled WGS sequence"/>
</dbReference>
<evidence type="ECO:0000256" key="1">
    <source>
        <dbReference type="ARBA" id="ARBA00007274"/>
    </source>
</evidence>
<evidence type="ECO:0000256" key="4">
    <source>
        <dbReference type="ARBA" id="ARBA00023315"/>
    </source>
</evidence>
<dbReference type="EMBL" id="SMJU01000009">
    <property type="protein sequence ID" value="TDB63769.1"/>
    <property type="molecule type" value="Genomic_DNA"/>
</dbReference>
<dbReference type="OrthoDB" id="9794407at2"/>
<dbReference type="InterPro" id="IPR018357">
    <property type="entry name" value="Hexapep_transf_CS"/>
</dbReference>
<dbReference type="AlphaFoldDB" id="A0A4R4KC04"/>
<gene>
    <name evidence="7" type="ORF">EZE20_15875</name>
</gene>
<evidence type="ECO:0000313" key="7">
    <source>
        <dbReference type="EMBL" id="TDB63769.1"/>
    </source>
</evidence>
<evidence type="ECO:0000313" key="8">
    <source>
        <dbReference type="Proteomes" id="UP000295706"/>
    </source>
</evidence>
<dbReference type="Pfam" id="PF17836">
    <property type="entry name" value="PglD_N"/>
    <property type="match status" value="1"/>
</dbReference>
<keyword evidence="8" id="KW-1185">Reference proteome</keyword>
<evidence type="ECO:0000256" key="3">
    <source>
        <dbReference type="ARBA" id="ARBA00022737"/>
    </source>
</evidence>
<keyword evidence="4" id="KW-0012">Acyltransferase</keyword>
<dbReference type="Gene3D" id="2.160.10.10">
    <property type="entry name" value="Hexapeptide repeat proteins"/>
    <property type="match status" value="2"/>
</dbReference>
<accession>A0A4R4KC04</accession>
<dbReference type="InterPro" id="IPR011004">
    <property type="entry name" value="Trimer_LpxA-like_sf"/>
</dbReference>
<evidence type="ECO:0000256" key="2">
    <source>
        <dbReference type="ARBA" id="ARBA00022679"/>
    </source>
</evidence>
<name>A0A4R4KC04_9BACT</name>
<feature type="binding site" evidence="5">
    <location>
        <position position="72"/>
    </location>
    <ligand>
        <name>substrate</name>
    </ligand>
</feature>
<dbReference type="SUPFAM" id="SSF51161">
    <property type="entry name" value="Trimeric LpxA-like enzymes"/>
    <property type="match status" value="1"/>
</dbReference>
<dbReference type="Pfam" id="PF00132">
    <property type="entry name" value="Hexapep"/>
    <property type="match status" value="2"/>
</dbReference>